<evidence type="ECO:0000313" key="7">
    <source>
        <dbReference type="Proteomes" id="UP000000328"/>
    </source>
</evidence>
<organism evidence="6 7">
    <name type="scientific">Amycolatopsis mediterranei (strain U-32)</name>
    <dbReference type="NCBI Taxonomy" id="749927"/>
    <lineage>
        <taxon>Bacteria</taxon>
        <taxon>Bacillati</taxon>
        <taxon>Actinomycetota</taxon>
        <taxon>Actinomycetes</taxon>
        <taxon>Pseudonocardiales</taxon>
        <taxon>Pseudonocardiaceae</taxon>
        <taxon>Amycolatopsis</taxon>
    </lineage>
</organism>
<dbReference type="PANTHER" id="PTHR10696">
    <property type="entry name" value="GAMMA-BUTYROBETAINE HYDROXYLASE-RELATED"/>
    <property type="match status" value="1"/>
</dbReference>
<evidence type="ECO:0000259" key="5">
    <source>
        <dbReference type="Pfam" id="PF02668"/>
    </source>
</evidence>
<accession>A0A0H3DD24</accession>
<reference evidence="6 7" key="1">
    <citation type="journal article" date="2010" name="Cell Res.">
        <title>Complete genome sequence of the rifamycin SV-producing Amycolatopsis mediterranei U32 revealed its genetic characteristics in phylogeny and metabolism.</title>
        <authorList>
            <person name="Zhao W."/>
            <person name="Zhong Y."/>
            <person name="Yuan H."/>
            <person name="Wang J."/>
            <person name="Zheng H."/>
            <person name="Wang Y."/>
            <person name="Cen X."/>
            <person name="Xu F."/>
            <person name="Bai J."/>
            <person name="Han X."/>
            <person name="Lu G."/>
            <person name="Zhu Y."/>
            <person name="Shao Z."/>
            <person name="Yan H."/>
            <person name="Li C."/>
            <person name="Peng N."/>
            <person name="Zhang Z."/>
            <person name="Zhang Y."/>
            <person name="Lin W."/>
            <person name="Fan Y."/>
            <person name="Qin Z."/>
            <person name="Hu Y."/>
            <person name="Zhu B."/>
            <person name="Wang S."/>
            <person name="Ding X."/>
            <person name="Zhao G.P."/>
        </authorList>
    </citation>
    <scope>NUCLEOTIDE SEQUENCE [LARGE SCALE GENOMIC DNA]</scope>
    <source>
        <strain evidence="7">U-32</strain>
    </source>
</reference>
<dbReference type="HOGENOM" id="CLU_095316_0_0_11"/>
<evidence type="ECO:0000256" key="2">
    <source>
        <dbReference type="ARBA" id="ARBA00023002"/>
    </source>
</evidence>
<evidence type="ECO:0000256" key="4">
    <source>
        <dbReference type="ARBA" id="ARBA00023194"/>
    </source>
</evidence>
<dbReference type="Pfam" id="PF02668">
    <property type="entry name" value="TauD"/>
    <property type="match status" value="1"/>
</dbReference>
<dbReference type="PATRIC" id="fig|749927.5.peg.6020"/>
<keyword evidence="3" id="KW-0408">Iron</keyword>
<dbReference type="OrthoDB" id="581608at2"/>
<name>A0A0H3DD24_AMYMU</name>
<dbReference type="GeneID" id="92873462"/>
<keyword evidence="4" id="KW-0045">Antibiotic biosynthesis</keyword>
<dbReference type="Proteomes" id="UP000000328">
    <property type="component" value="Chromosome"/>
</dbReference>
<comment type="cofactor">
    <cofactor evidence="1">
        <name>Fe(2+)</name>
        <dbReference type="ChEBI" id="CHEBI:29033"/>
    </cofactor>
</comment>
<gene>
    <name evidence="6" type="ordered locus">AMED_5792</name>
</gene>
<feature type="domain" description="TauD/TfdA-like" evidence="5">
    <location>
        <begin position="8"/>
        <end position="222"/>
    </location>
</feature>
<dbReference type="InterPro" id="IPR050411">
    <property type="entry name" value="AlphaKG_dependent_hydroxylases"/>
</dbReference>
<dbReference type="eggNOG" id="COG2175">
    <property type="taxonomic scope" value="Bacteria"/>
</dbReference>
<proteinExistence type="predicted"/>
<dbReference type="SUPFAM" id="SSF51197">
    <property type="entry name" value="Clavaminate synthase-like"/>
    <property type="match status" value="1"/>
</dbReference>
<dbReference type="InterPro" id="IPR042098">
    <property type="entry name" value="TauD-like_sf"/>
</dbReference>
<dbReference type="Gene3D" id="3.60.130.10">
    <property type="entry name" value="Clavaminate synthase-like"/>
    <property type="match status" value="1"/>
</dbReference>
<dbReference type="RefSeq" id="WP_013227597.1">
    <property type="nucleotide sequence ID" value="NC_014318.1"/>
</dbReference>
<dbReference type="GO" id="GO:0016491">
    <property type="term" value="F:oxidoreductase activity"/>
    <property type="evidence" value="ECO:0007669"/>
    <property type="project" value="UniProtKB-KW"/>
</dbReference>
<evidence type="ECO:0000256" key="3">
    <source>
        <dbReference type="ARBA" id="ARBA00023004"/>
    </source>
</evidence>
<dbReference type="KEGG" id="amd:AMED_5792"/>
<dbReference type="AlphaFoldDB" id="A0A0H3DD24"/>
<protein>
    <recommendedName>
        <fullName evidence="5">TauD/TfdA-like domain-containing protein</fullName>
    </recommendedName>
</protein>
<evidence type="ECO:0000256" key="1">
    <source>
        <dbReference type="ARBA" id="ARBA00001954"/>
    </source>
</evidence>
<dbReference type="GO" id="GO:0017000">
    <property type="term" value="P:antibiotic biosynthetic process"/>
    <property type="evidence" value="ECO:0007669"/>
    <property type="project" value="UniProtKB-KW"/>
</dbReference>
<evidence type="ECO:0000313" key="6">
    <source>
        <dbReference type="EMBL" id="ADJ47539.1"/>
    </source>
</evidence>
<dbReference type="PANTHER" id="PTHR10696:SF56">
    <property type="entry name" value="TAUD_TFDA-LIKE DOMAIN-CONTAINING PROTEIN"/>
    <property type="match status" value="1"/>
</dbReference>
<sequence length="236" mass="26089">MTFSMPIDESRRHLHTTGFVLLRGCEFTDGRTVDRGAVGDLMSVFGKISARDGGTAIWPVRPATTDVHATFSVRAGAAEWHTDAAYRDVPEDLVALLCVRPAADGGVSRLLHQRHARTGLDADVVTALRQPSFSWRPPAVFGGGSIRQFPVLASDTVRWRWDNLEVARPHNAVAASFREHLAAASGALDLPLQAGDVLVFDNRRVLHSRTAFTDPRRHLLRVRLWTRAETRAGEQR</sequence>
<keyword evidence="2" id="KW-0560">Oxidoreductase</keyword>
<dbReference type="InterPro" id="IPR003819">
    <property type="entry name" value="TauD/TfdA-like"/>
</dbReference>
<dbReference type="EMBL" id="CP002000">
    <property type="protein sequence ID" value="ADJ47539.1"/>
    <property type="molecule type" value="Genomic_DNA"/>
</dbReference>